<dbReference type="eggNOG" id="COG0778">
    <property type="taxonomic scope" value="Bacteria"/>
</dbReference>
<dbReference type="InterPro" id="IPR050627">
    <property type="entry name" value="Nitroreductase/BluB"/>
</dbReference>
<reference evidence="3 4" key="1">
    <citation type="submission" date="2011-09" db="EMBL/GenBank/DDBJ databases">
        <authorList>
            <consortium name="US DOE Joint Genome Institute (JGI-PGF)"/>
            <person name="Lucas S."/>
            <person name="Han J."/>
            <person name="Lapidus A."/>
            <person name="Cheng J.-F."/>
            <person name="Goodwin L."/>
            <person name="Pitluck S."/>
            <person name="Peters L."/>
            <person name="Land M.L."/>
            <person name="Hauser L."/>
            <person name="Brambilla E."/>
            <person name="Klenk H.-P."/>
            <person name="Woyke T.J."/>
        </authorList>
    </citation>
    <scope>NUCLEOTIDE SEQUENCE [LARGE SCALE GENOMIC DNA]</scope>
    <source>
        <strain evidence="3 4">K62</strain>
    </source>
</reference>
<dbReference type="STRING" id="928724.SacglDRAFT_02584"/>
<dbReference type="Proteomes" id="UP000005087">
    <property type="component" value="Chromosome"/>
</dbReference>
<feature type="region of interest" description="Disordered" evidence="1">
    <location>
        <begin position="307"/>
        <end position="333"/>
    </location>
</feature>
<feature type="domain" description="Nitroreductase" evidence="2">
    <location>
        <begin position="123"/>
        <end position="308"/>
    </location>
</feature>
<feature type="compositionally biased region" description="Basic and acidic residues" evidence="1">
    <location>
        <begin position="316"/>
        <end position="333"/>
    </location>
</feature>
<keyword evidence="4" id="KW-1185">Reference proteome</keyword>
<sequence>MTDTGTGTVADTLDATVAEALRAGTRAPSPHNTQPWMFVTRPGEIDVLLDDGRVLPVCDPDGREAVLSCGAAVLNIRLALARGGLACAVSVLPDRRRPELLATLRLGIGRAPSAADARLAEAIDARHTNRRPFEETPVPSAVRHALIRAAMDEGARLVLLADPAPFDAFAALVRRAEHTQRHDPEFAAELAEWTHQGERLDGVPLSAGGPRATDETALALRDFGGSEGKAAREFERQPLVAVLTTPGDTRRDAVRAGQALQRVLLTATASGVRASFLSQPLEVPHVRAELRTLLGGVYHPQAALRLGYGPPGAPTPRRDLDDVVLDGREDRKP</sequence>
<evidence type="ECO:0000256" key="1">
    <source>
        <dbReference type="SAM" id="MobiDB-lite"/>
    </source>
</evidence>
<dbReference type="EMBL" id="CM001484">
    <property type="protein sequence ID" value="EIE99476.1"/>
    <property type="molecule type" value="Genomic_DNA"/>
</dbReference>
<dbReference type="InterPro" id="IPR029479">
    <property type="entry name" value="Nitroreductase"/>
</dbReference>
<evidence type="ECO:0000259" key="2">
    <source>
        <dbReference type="Pfam" id="PF00881"/>
    </source>
</evidence>
<dbReference type="GO" id="GO:0016491">
    <property type="term" value="F:oxidoreductase activity"/>
    <property type="evidence" value="ECO:0007669"/>
    <property type="project" value="InterPro"/>
</dbReference>
<evidence type="ECO:0000313" key="3">
    <source>
        <dbReference type="EMBL" id="EIE99476.1"/>
    </source>
</evidence>
<dbReference type="RefSeq" id="WP_005465089.1">
    <property type="nucleotide sequence ID" value="NZ_CM001484.1"/>
</dbReference>
<accession>I1D3F2</accession>
<dbReference type="PANTHER" id="PTHR23026">
    <property type="entry name" value="NADPH NITROREDUCTASE"/>
    <property type="match status" value="1"/>
</dbReference>
<dbReference type="NCBIfam" id="NF047509">
    <property type="entry name" value="Rv3131_FMN_oxido"/>
    <property type="match status" value="1"/>
</dbReference>
<name>I1D3F2_9PSEU</name>
<dbReference type="Gene3D" id="3.40.109.10">
    <property type="entry name" value="NADH Oxidase"/>
    <property type="match status" value="1"/>
</dbReference>
<evidence type="ECO:0000313" key="4">
    <source>
        <dbReference type="Proteomes" id="UP000005087"/>
    </source>
</evidence>
<dbReference type="SUPFAM" id="SSF55469">
    <property type="entry name" value="FMN-dependent nitroreductase-like"/>
    <property type="match status" value="2"/>
</dbReference>
<protein>
    <submittedName>
        <fullName evidence="3">Nitroreductase</fullName>
    </submittedName>
</protein>
<dbReference type="Pfam" id="PF00881">
    <property type="entry name" value="Nitroreductase"/>
    <property type="match status" value="1"/>
</dbReference>
<dbReference type="InterPro" id="IPR000415">
    <property type="entry name" value="Nitroreductase-like"/>
</dbReference>
<dbReference type="AlphaFoldDB" id="I1D3F2"/>
<dbReference type="HOGENOM" id="CLU_051479_3_0_11"/>
<gene>
    <name evidence="3" type="ORF">SacglDRAFT_02584</name>
</gene>
<reference evidence="4" key="2">
    <citation type="submission" date="2012-01" db="EMBL/GenBank/DDBJ databases">
        <title>Noncontiguous Finished sequence of chromosome of Saccharomonospora glauca K62.</title>
        <authorList>
            <consortium name="US DOE Joint Genome Institute"/>
            <person name="Lucas S."/>
            <person name="Han J."/>
            <person name="Lapidus A."/>
            <person name="Cheng J.-F."/>
            <person name="Goodwin L."/>
            <person name="Pitluck S."/>
            <person name="Peters L."/>
            <person name="Mikhailova N."/>
            <person name="Held B."/>
            <person name="Detter J.C."/>
            <person name="Han C."/>
            <person name="Tapia R."/>
            <person name="Land M."/>
            <person name="Hauser L."/>
            <person name="Kyrpides N."/>
            <person name="Ivanova N."/>
            <person name="Pagani I."/>
            <person name="Brambilla E.-M."/>
            <person name="Klenk H.-P."/>
            <person name="Woyke T."/>
        </authorList>
    </citation>
    <scope>NUCLEOTIDE SEQUENCE [LARGE SCALE GENOMIC DNA]</scope>
    <source>
        <strain evidence="4">K62</strain>
    </source>
</reference>
<dbReference type="PANTHER" id="PTHR23026:SF123">
    <property type="entry name" value="NAD(P)H NITROREDUCTASE RV3131-RELATED"/>
    <property type="match status" value="1"/>
</dbReference>
<organism evidence="3 4">
    <name type="scientific">Saccharomonospora glauca K62</name>
    <dbReference type="NCBI Taxonomy" id="928724"/>
    <lineage>
        <taxon>Bacteria</taxon>
        <taxon>Bacillati</taxon>
        <taxon>Actinomycetota</taxon>
        <taxon>Actinomycetes</taxon>
        <taxon>Pseudonocardiales</taxon>
        <taxon>Pseudonocardiaceae</taxon>
        <taxon>Saccharomonospora</taxon>
    </lineage>
</organism>
<proteinExistence type="predicted"/>